<organism evidence="2 3">
    <name type="scientific">Kaistia terrae</name>
    <dbReference type="NCBI Taxonomy" id="537017"/>
    <lineage>
        <taxon>Bacteria</taxon>
        <taxon>Pseudomonadati</taxon>
        <taxon>Pseudomonadota</taxon>
        <taxon>Alphaproteobacteria</taxon>
        <taxon>Hyphomicrobiales</taxon>
        <taxon>Kaistiaceae</taxon>
        <taxon>Kaistia</taxon>
    </lineage>
</organism>
<gene>
    <name evidence="2" type="ORF">ACFPP9_13055</name>
</gene>
<keyword evidence="3" id="KW-1185">Reference proteome</keyword>
<dbReference type="InterPro" id="IPR009325">
    <property type="entry name" value="DUF983"/>
</dbReference>
<protein>
    <submittedName>
        <fullName evidence="2">DUF983 domain-containing protein</fullName>
    </submittedName>
</protein>
<comment type="caution">
    <text evidence="2">The sequence shown here is derived from an EMBL/GenBank/DDBJ whole genome shotgun (WGS) entry which is preliminary data.</text>
</comment>
<dbReference type="RefSeq" id="WP_266344059.1">
    <property type="nucleotide sequence ID" value="NZ_JAPKNH010000004.1"/>
</dbReference>
<evidence type="ECO:0000313" key="2">
    <source>
        <dbReference type="EMBL" id="MFC5516706.1"/>
    </source>
</evidence>
<proteinExistence type="predicted"/>
<feature type="transmembrane region" description="Helical" evidence="1">
    <location>
        <begin position="56"/>
        <end position="76"/>
    </location>
</feature>
<dbReference type="EMBL" id="JBHSML010000003">
    <property type="protein sequence ID" value="MFC5516706.1"/>
    <property type="molecule type" value="Genomic_DNA"/>
</dbReference>
<keyword evidence="1" id="KW-0472">Membrane</keyword>
<keyword evidence="1" id="KW-0812">Transmembrane</keyword>
<dbReference type="Proteomes" id="UP001596150">
    <property type="component" value="Unassembled WGS sequence"/>
</dbReference>
<name>A0ABW0PVT6_9HYPH</name>
<evidence type="ECO:0000313" key="3">
    <source>
        <dbReference type="Proteomes" id="UP001596150"/>
    </source>
</evidence>
<evidence type="ECO:0000256" key="1">
    <source>
        <dbReference type="SAM" id="Phobius"/>
    </source>
</evidence>
<reference evidence="3" key="1">
    <citation type="journal article" date="2019" name="Int. J. Syst. Evol. Microbiol.">
        <title>The Global Catalogue of Microorganisms (GCM) 10K type strain sequencing project: providing services to taxonomists for standard genome sequencing and annotation.</title>
        <authorList>
            <consortium name="The Broad Institute Genomics Platform"/>
            <consortium name="The Broad Institute Genome Sequencing Center for Infectious Disease"/>
            <person name="Wu L."/>
            <person name="Ma J."/>
        </authorList>
    </citation>
    <scope>NUCLEOTIDE SEQUENCE [LARGE SCALE GENOMIC DNA]</scope>
    <source>
        <strain evidence="3">KACC 12633</strain>
    </source>
</reference>
<feature type="transmembrane region" description="Helical" evidence="1">
    <location>
        <begin position="82"/>
        <end position="101"/>
    </location>
</feature>
<dbReference type="Pfam" id="PF06170">
    <property type="entry name" value="DUF983"/>
    <property type="match status" value="1"/>
</dbReference>
<accession>A0ABW0PVT6</accession>
<sequence>MSETESPYRLAFKLGVSGRCPRCQSGHIFSGWLKMAPKCEVCGLDFSFADPADGPAFFAQLIGAIPAVVFALWLQIKFAAPIWVHVFTTLPLLLLPTLLLLRPIKGWLVCSQYLHRADGGRELTRIDK</sequence>
<keyword evidence="1" id="KW-1133">Transmembrane helix</keyword>